<dbReference type="RefSeq" id="WP_274358750.1">
    <property type="nucleotide sequence ID" value="NZ_CP118101.1"/>
</dbReference>
<dbReference type="PANTHER" id="PTHR36842:SF1">
    <property type="entry name" value="PROTEIN TOLB"/>
    <property type="match status" value="1"/>
</dbReference>
<evidence type="ECO:0008006" key="4">
    <source>
        <dbReference type="Google" id="ProtNLM"/>
    </source>
</evidence>
<dbReference type="InterPro" id="IPR011659">
    <property type="entry name" value="WD40"/>
</dbReference>
<dbReference type="PANTHER" id="PTHR36842">
    <property type="entry name" value="PROTEIN TOLB HOMOLOG"/>
    <property type="match status" value="1"/>
</dbReference>
<evidence type="ECO:0000313" key="2">
    <source>
        <dbReference type="EMBL" id="WDH80753.1"/>
    </source>
</evidence>
<evidence type="ECO:0000313" key="3">
    <source>
        <dbReference type="Proteomes" id="UP001220962"/>
    </source>
</evidence>
<sequence>MQAGSQDIEKGWIAYTSNRGGSYDIWLYQLNGGLNSRLTDGMGMEFSVPYWAPDNSKIAFIGVNNVVFVLDIATRAIARIDQIEPYTLLDWSPDSRSLVYVKNGRIMIYDTFTHRSYFLLEVGASDAQWFPSGKELIFAAPDINGNTQIYRIRTDGSNRRQITRNTGGPLHQLRISPDGKFALYTFPGASISLISVVNLDTGATNTLAGGSLSKNYFPAWSPDSQNIAYSATEFNEPTYYSHIQIDSFMGNNQRTITISNCFSTPVDWSPDGRKIAYLSGCTNAERASQLWIVDISEQRPVNLINGGQITALQWSPKIRRLPHYTFTSFIYMVSFSYPANWSQVSEERYEGPDGFFQVSAISGSEDISDVCSSEAYHPLMPYGSSPMVIQTSIQHQEACFIYPSADQPPEMNQQAALIVRYPRPVQIGGTYYNYFILYTDVNHIRSIGGRMTFIQ</sequence>
<dbReference type="Pfam" id="PF07676">
    <property type="entry name" value="PD40"/>
    <property type="match status" value="3"/>
</dbReference>
<comment type="similarity">
    <text evidence="1">Belongs to the TolB family.</text>
</comment>
<reference evidence="2" key="1">
    <citation type="submission" date="2023-02" db="EMBL/GenBank/DDBJ databases">
        <title>Pathogen: clinical or host-associated sample.</title>
        <authorList>
            <person name="Hergert J."/>
            <person name="Casey R."/>
            <person name="Wagner J."/>
            <person name="Young E.L."/>
            <person name="Oakeson K.F."/>
        </authorList>
    </citation>
    <scope>NUCLEOTIDE SEQUENCE</scope>
    <source>
        <strain evidence="2">2022CK-00830</strain>
    </source>
</reference>
<evidence type="ECO:0000256" key="1">
    <source>
        <dbReference type="ARBA" id="ARBA00009820"/>
    </source>
</evidence>
<gene>
    <name evidence="2" type="ORF">PUW23_14475</name>
</gene>
<dbReference type="Gene3D" id="2.120.10.30">
    <property type="entry name" value="TolB, C-terminal domain"/>
    <property type="match status" value="2"/>
</dbReference>
<proteinExistence type="inferred from homology"/>
<dbReference type="SUPFAM" id="SSF82171">
    <property type="entry name" value="DPP6 N-terminal domain-like"/>
    <property type="match status" value="1"/>
</dbReference>
<protein>
    <recommendedName>
        <fullName evidence="4">TolB protein</fullName>
    </recommendedName>
</protein>
<dbReference type="AlphaFoldDB" id="A0AAX3MUM6"/>
<dbReference type="Proteomes" id="UP001220962">
    <property type="component" value="Chromosome"/>
</dbReference>
<organism evidence="2 3">
    <name type="scientific">Paenibacillus urinalis</name>
    <dbReference type="NCBI Taxonomy" id="521520"/>
    <lineage>
        <taxon>Bacteria</taxon>
        <taxon>Bacillati</taxon>
        <taxon>Bacillota</taxon>
        <taxon>Bacilli</taxon>
        <taxon>Bacillales</taxon>
        <taxon>Paenibacillaceae</taxon>
        <taxon>Paenibacillus</taxon>
    </lineage>
</organism>
<dbReference type="EMBL" id="CP118101">
    <property type="protein sequence ID" value="WDH80753.1"/>
    <property type="molecule type" value="Genomic_DNA"/>
</dbReference>
<name>A0AAX3MUM6_9BACL</name>
<accession>A0AAX3MUM6</accession>
<dbReference type="InterPro" id="IPR011042">
    <property type="entry name" value="6-blade_b-propeller_TolB-like"/>
</dbReference>